<dbReference type="OrthoDB" id="384184at2"/>
<dbReference type="Proteomes" id="UP000189941">
    <property type="component" value="Unassembled WGS sequence"/>
</dbReference>
<evidence type="ECO:0000256" key="2">
    <source>
        <dbReference type="ARBA" id="ARBA00022692"/>
    </source>
</evidence>
<keyword evidence="2 5" id="KW-0812">Transmembrane</keyword>
<name>A0A1T4N1A2_9LACT</name>
<dbReference type="EMBL" id="FUWO01000015">
    <property type="protein sequence ID" value="SJZ72775.1"/>
    <property type="molecule type" value="Genomic_DNA"/>
</dbReference>
<dbReference type="RefSeq" id="WP_078756315.1">
    <property type="nucleotide sequence ID" value="NZ_FUWO01000015.1"/>
</dbReference>
<feature type="transmembrane region" description="Helical" evidence="5">
    <location>
        <begin position="12"/>
        <end position="35"/>
    </location>
</feature>
<dbReference type="InterPro" id="IPR021147">
    <property type="entry name" value="DUF697"/>
</dbReference>
<keyword evidence="7" id="KW-1185">Reference proteome</keyword>
<evidence type="ECO:0000256" key="4">
    <source>
        <dbReference type="ARBA" id="ARBA00023136"/>
    </source>
</evidence>
<dbReference type="GO" id="GO:0016020">
    <property type="term" value="C:membrane"/>
    <property type="evidence" value="ECO:0007669"/>
    <property type="project" value="UniProtKB-SubCell"/>
</dbReference>
<evidence type="ECO:0000313" key="7">
    <source>
        <dbReference type="Proteomes" id="UP000189941"/>
    </source>
</evidence>
<accession>A0A1T4N1A2</accession>
<feature type="transmembrane region" description="Helical" evidence="5">
    <location>
        <begin position="41"/>
        <end position="63"/>
    </location>
</feature>
<organism evidence="6 7">
    <name type="scientific">Globicatella sulfidifaciens DSM 15739</name>
    <dbReference type="NCBI Taxonomy" id="1121925"/>
    <lineage>
        <taxon>Bacteria</taxon>
        <taxon>Bacillati</taxon>
        <taxon>Bacillota</taxon>
        <taxon>Bacilli</taxon>
        <taxon>Lactobacillales</taxon>
        <taxon>Aerococcaceae</taxon>
        <taxon>Globicatella</taxon>
    </lineage>
</organism>
<comment type="subcellular location">
    <subcellularLocation>
        <location evidence="1">Membrane</location>
        <topology evidence="1">Multi-pass membrane protein</topology>
    </subcellularLocation>
</comment>
<keyword evidence="4 5" id="KW-0472">Membrane</keyword>
<dbReference type="Pfam" id="PF05128">
    <property type="entry name" value="DUF697"/>
    <property type="match status" value="1"/>
</dbReference>
<sequence>MNKWWQDLSRLLKWLLYFLVAIFSLFIVNQLMLTYQFFSQLLHPIMGMIVAGMLLIGLVYLGFKIYKTWGQQPEIVELADDASEAEFHIYLMKVKEILQDNPNLADFDFDQTEMPLSSVIDKAFIQLHERSLPLIKENANAIFLSTAISQNGVLDSFVVLFSLLRMVWQLSNFYQTRPTLKGMVKLYIQVASVVLMARTIEDADLIEGQMEPLITSVIGESIASAIPGMVPITNLVVSSLMEGSINAFLTLRVGLIAQTYLGMDRNEEKNKIRRSASVNSISYMGEILSNNSKVVLKTVGSAVKNAGKGIIPKKWFFEK</sequence>
<dbReference type="STRING" id="1121925.SAMN02746011_01611"/>
<reference evidence="7" key="1">
    <citation type="submission" date="2017-02" db="EMBL/GenBank/DDBJ databases">
        <authorList>
            <person name="Varghese N."/>
            <person name="Submissions S."/>
        </authorList>
    </citation>
    <scope>NUCLEOTIDE SEQUENCE [LARGE SCALE GENOMIC DNA]</scope>
    <source>
        <strain evidence="7">DSM 15739</strain>
    </source>
</reference>
<proteinExistence type="predicted"/>
<keyword evidence="3 5" id="KW-1133">Transmembrane helix</keyword>
<evidence type="ECO:0000313" key="6">
    <source>
        <dbReference type="EMBL" id="SJZ72775.1"/>
    </source>
</evidence>
<protein>
    <submittedName>
        <fullName evidence="6">Uncharacterized membrane protein YcjF, UPF0283 family</fullName>
    </submittedName>
</protein>
<evidence type="ECO:0000256" key="3">
    <source>
        <dbReference type="ARBA" id="ARBA00022989"/>
    </source>
</evidence>
<evidence type="ECO:0000256" key="1">
    <source>
        <dbReference type="ARBA" id="ARBA00004141"/>
    </source>
</evidence>
<dbReference type="AlphaFoldDB" id="A0A1T4N1A2"/>
<evidence type="ECO:0000256" key="5">
    <source>
        <dbReference type="SAM" id="Phobius"/>
    </source>
</evidence>
<gene>
    <name evidence="6" type="ORF">SAMN02746011_01611</name>
</gene>